<proteinExistence type="predicted"/>
<dbReference type="EMBL" id="CP101873">
    <property type="protein sequence ID" value="WMT07544.1"/>
    <property type="molecule type" value="Genomic_DNA"/>
</dbReference>
<evidence type="ECO:0000313" key="2">
    <source>
        <dbReference type="EMBL" id="WMT07544.1"/>
    </source>
</evidence>
<dbReference type="RefSeq" id="WP_049966749.1">
    <property type="nucleotide sequence ID" value="NZ_CP101873.1"/>
</dbReference>
<feature type="region of interest" description="Disordered" evidence="1">
    <location>
        <begin position="1353"/>
        <end position="1390"/>
    </location>
</feature>
<feature type="region of interest" description="Disordered" evidence="1">
    <location>
        <begin position="382"/>
        <end position="407"/>
    </location>
</feature>
<dbReference type="GeneID" id="84216163"/>
<feature type="compositionally biased region" description="Basic and acidic residues" evidence="1">
    <location>
        <begin position="1368"/>
        <end position="1390"/>
    </location>
</feature>
<name>A0AAF0SZC8_9EURY</name>
<organism evidence="3 4">
    <name type="scientific">Natrinema thermotolerans</name>
    <dbReference type="NCBI Taxonomy" id="121872"/>
    <lineage>
        <taxon>Archaea</taxon>
        <taxon>Methanobacteriati</taxon>
        <taxon>Methanobacteriota</taxon>
        <taxon>Stenosarchaea group</taxon>
        <taxon>Halobacteria</taxon>
        <taxon>Halobacteriales</taxon>
        <taxon>Natrialbaceae</taxon>
        <taxon>Natrinema</taxon>
    </lineage>
</organism>
<evidence type="ECO:0000313" key="3">
    <source>
        <dbReference type="EMBL" id="WMT08176.1"/>
    </source>
</evidence>
<evidence type="ECO:0000313" key="4">
    <source>
        <dbReference type="Proteomes" id="UP001224926"/>
    </source>
</evidence>
<gene>
    <name evidence="3" type="ORF">NP511_00730</name>
    <name evidence="2" type="ORF">NP511_19445</name>
</gene>
<evidence type="ECO:0000256" key="1">
    <source>
        <dbReference type="SAM" id="MobiDB-lite"/>
    </source>
</evidence>
<accession>A0AAF0SZC8</accession>
<dbReference type="EMBL" id="CP101873">
    <property type="protein sequence ID" value="WMT08176.1"/>
    <property type="molecule type" value="Genomic_DNA"/>
</dbReference>
<reference evidence="3 4" key="1">
    <citation type="submission" date="2022-07" db="EMBL/GenBank/DDBJ databases">
        <title>Two temperate virus in Haloterrigena jeotgali A29.</title>
        <authorList>
            <person name="Deng X."/>
        </authorList>
    </citation>
    <scope>NUCLEOTIDE SEQUENCE [LARGE SCALE GENOMIC DNA]</scope>
    <source>
        <strain evidence="3 4">A29</strain>
    </source>
</reference>
<protein>
    <submittedName>
        <fullName evidence="3">Uncharacterized protein</fullName>
    </submittedName>
</protein>
<dbReference type="GeneID" id="39863805"/>
<feature type="compositionally biased region" description="Basic and acidic residues" evidence="1">
    <location>
        <begin position="384"/>
        <end position="400"/>
    </location>
</feature>
<sequence length="1390" mass="148199">METDIQEIRPVELSDSIESGEVTLVLGAPCVGKSHHVAAVGHTVTRLPAAAAVDDDELVIVDDFATAICDLTDEAWSTYGDERSEKSLLTRAGGAAFVTRPRSFDWLCRSESDVSAAFVEAVDTVLMVRTPPAAGTNAIETIRDAVASRRTSPLGDERRAQLGSRIAYPTYRFESDPLRARLGWYDATVTPAAFLSLTSAGSTPVLVGADVRRMLQDRDVSIEPLGNALVDIGRPLVPSGDKPGRRFNERAPPVTAAASLIAAALVDDANWFGPLVRCRPLPAAAEALEAAFDLPPGTVGFLRTFAAEPARGAIRDRLAARADDEAAIADFLEDRAEAFRTIDAVFSSLEAVSTSPETYGSSPLVSAWQSEGLDELRAAATAHELPDRTDGSDGSADRPGTDPQSDVDSTALLEALDGGIVVLTGTKASGKRRLASRVAAELSDWGATIMLPDLRRPDRVRRGIDATPDAVVVATYAAEPAQIVGDDGVRAIVDWVDEGVCTGAILICDTSNRDRFDASCERAGCDEREAWLDRTDVSLDEPAVPADRDPATIAEDLLDAMDWNETQTPSRDPIDVEPVADQSTLAAVAGVPDNALDEAFLGRIVAETVHGFATTHRPNAGSPWLDLVDELVRDVGRNRCADSDEAIRFRGGVYGTAMAAIATADPTTDEWIGAIAQHAVAATNETATPVGRESVGGDQEPFATAFATALGKLALPGDETRVNIGAVACVDEALHEVVPTDGSDYWLHVVYGRTVGEIARESDDPATAEAALATIESHVRQHANDIDDRETARVLAGSFASMLGAIAGLERSPEELLAWTNELETRVRESATLIVDPDVQTTMLQQVYVDSIGRWAFEHDCPADRVGPWFEAVGRSLRRTAALADIDDSDAFVSEAYGQAVHAIVADGDLERAELSFAGYDRLVDAVAESDRSDDEWESRAALHADALAAFAAVEQDNHEGVRSYPYGHQTIPSEDALGFTDWLELYDDTVTRGAAADASGATLDSYLAAVYSGALSAHVRGFDADSSTGVTPRSEHTWWTGITDRLTVAATEVVEEPYSFLTEVYGDAAVAWANEGDASRSREWIASLVESYRSRRDAIDEPDRTAWFEAFAATDAAILAAVLTRTDTGERTHDRLVETVLSQIETAATAADNPCRPRDYAVSVFGTALARAADAERDAVRFGVSEVVATVMTESALEWLDVDRTTFLERIYGDAFAAVGREHADGTNVDEWLAAVGERTEVMATNAASDDPSSVLVAVSARAVAAAIRDGADAWCRRVDSTLHGWATGSLVDDPETFLVTVYAAAIVEVATDHDTEVAMETCLDAVDDSIARATEAGLVRSDETLERTVSRAATALSTGDGPADATSRESLGRALRAADDRSATDGKE</sequence>
<keyword evidence="4" id="KW-1185">Reference proteome</keyword>
<dbReference type="Proteomes" id="UP001224926">
    <property type="component" value="Chromosome"/>
</dbReference>